<dbReference type="Proteomes" id="UP000603227">
    <property type="component" value="Unassembled WGS sequence"/>
</dbReference>
<comment type="caution">
    <text evidence="1">The sequence shown here is derived from an EMBL/GenBank/DDBJ whole genome shotgun (WGS) entry which is preliminary data.</text>
</comment>
<sequence>MARVRIDFTQYAEAYYFHDGEDHSSLAATIGYAADLAHSGRTARRPDVA</sequence>
<protein>
    <submittedName>
        <fullName evidence="1">Uncharacterized protein</fullName>
    </submittedName>
</protein>
<proteinExistence type="predicted"/>
<gene>
    <name evidence="1" type="ORF">GCM10017771_18800</name>
</gene>
<organism evidence="1 2">
    <name type="scientific">Streptomyces capitiformicae</name>
    <dbReference type="NCBI Taxonomy" id="2014920"/>
    <lineage>
        <taxon>Bacteria</taxon>
        <taxon>Bacillati</taxon>
        <taxon>Actinomycetota</taxon>
        <taxon>Actinomycetes</taxon>
        <taxon>Kitasatosporales</taxon>
        <taxon>Streptomycetaceae</taxon>
        <taxon>Streptomyces</taxon>
    </lineage>
</organism>
<dbReference type="EMBL" id="BNAT01000005">
    <property type="protein sequence ID" value="GHH85530.1"/>
    <property type="molecule type" value="Genomic_DNA"/>
</dbReference>
<evidence type="ECO:0000313" key="1">
    <source>
        <dbReference type="EMBL" id="GHH85530.1"/>
    </source>
</evidence>
<dbReference type="RefSeq" id="WP_229913697.1">
    <property type="nucleotide sequence ID" value="NZ_BNAT01000005.1"/>
</dbReference>
<reference evidence="1" key="1">
    <citation type="journal article" date="2014" name="Int. J. Syst. Evol. Microbiol.">
        <title>Complete genome sequence of Corynebacterium casei LMG S-19264T (=DSM 44701T), isolated from a smear-ripened cheese.</title>
        <authorList>
            <consortium name="US DOE Joint Genome Institute (JGI-PGF)"/>
            <person name="Walter F."/>
            <person name="Albersmeier A."/>
            <person name="Kalinowski J."/>
            <person name="Ruckert C."/>
        </authorList>
    </citation>
    <scope>NUCLEOTIDE SEQUENCE</scope>
    <source>
        <strain evidence="1">CGMCC 4.7403</strain>
    </source>
</reference>
<dbReference type="AlphaFoldDB" id="A0A919GK63"/>
<accession>A0A919GK63</accession>
<evidence type="ECO:0000313" key="2">
    <source>
        <dbReference type="Proteomes" id="UP000603227"/>
    </source>
</evidence>
<name>A0A919GK63_9ACTN</name>
<keyword evidence="2" id="KW-1185">Reference proteome</keyword>
<reference evidence="1" key="2">
    <citation type="submission" date="2020-09" db="EMBL/GenBank/DDBJ databases">
        <authorList>
            <person name="Sun Q."/>
            <person name="Zhou Y."/>
        </authorList>
    </citation>
    <scope>NUCLEOTIDE SEQUENCE</scope>
    <source>
        <strain evidence="1">CGMCC 4.7403</strain>
    </source>
</reference>